<proteinExistence type="inferred from homology"/>
<dbReference type="InterPro" id="IPR029006">
    <property type="entry name" value="ADF-H/Gelsolin-like_dom_sf"/>
</dbReference>
<dbReference type="Gene3D" id="3.40.20.10">
    <property type="entry name" value="Severin"/>
    <property type="match status" value="1"/>
</dbReference>
<dbReference type="Pfam" id="PF00241">
    <property type="entry name" value="Cofilin_ADF"/>
    <property type="match status" value="1"/>
</dbReference>
<feature type="domain" description="ADF-H" evidence="2">
    <location>
        <begin position="11"/>
        <end position="136"/>
    </location>
</feature>
<evidence type="ECO:0000313" key="3">
    <source>
        <dbReference type="EMBL" id="KAA6395406.1"/>
    </source>
</evidence>
<accession>A0A5J4WL98</accession>
<dbReference type="InterPro" id="IPR011171">
    <property type="entry name" value="GMF"/>
</dbReference>
<dbReference type="Proteomes" id="UP000324800">
    <property type="component" value="Unassembled WGS sequence"/>
</dbReference>
<dbReference type="GO" id="GO:0034316">
    <property type="term" value="P:negative regulation of Arp2/3 complex-mediated actin nucleation"/>
    <property type="evidence" value="ECO:0007669"/>
    <property type="project" value="TreeGrafter"/>
</dbReference>
<sequence>MNLTQGQDNQGLQLTLQDGLKEKFEKFRKSNSPSALLTLSIDPELFQVQLEEEINDVKLEDVGEDLPDSTPRARDDGRIQYPLVFIFYTPFTSPPNLSMLYSSGKGSVQRLLSVNKIIELREKEDLSEKFIKSQTQCAVGEYEAIRCYEDEDEGMETNQLPFVSFWEWSAQVKEERSRAAMTCSATIDASIYSPDSRYAQAIYVCAEYLIACKWELLLLSRIRARLKKDFINAGDLENSGFAITISVDQMIN</sequence>
<dbReference type="PANTHER" id="PTHR11249">
    <property type="entry name" value="GLIAL FACTOR NATURATION FACTOR"/>
    <property type="match status" value="1"/>
</dbReference>
<name>A0A5J4WL98_9EUKA</name>
<dbReference type="GO" id="GO:0030864">
    <property type="term" value="C:cortical actin cytoskeleton"/>
    <property type="evidence" value="ECO:0007669"/>
    <property type="project" value="TreeGrafter"/>
</dbReference>
<dbReference type="PROSITE" id="PS51263">
    <property type="entry name" value="ADF_H"/>
    <property type="match status" value="1"/>
</dbReference>
<dbReference type="OrthoDB" id="3919494at2759"/>
<dbReference type="InterPro" id="IPR002108">
    <property type="entry name" value="ADF-H"/>
</dbReference>
<evidence type="ECO:0000256" key="1">
    <source>
        <dbReference type="ARBA" id="ARBA00010055"/>
    </source>
</evidence>
<dbReference type="SUPFAM" id="SSF55753">
    <property type="entry name" value="Actin depolymerizing proteins"/>
    <property type="match status" value="1"/>
</dbReference>
<comment type="similarity">
    <text evidence="1">Belongs to the actin-binding proteins ADF family. GMF subfamily.</text>
</comment>
<dbReference type="GO" id="GO:0071933">
    <property type="term" value="F:Arp2/3 complex binding"/>
    <property type="evidence" value="ECO:0007669"/>
    <property type="project" value="InterPro"/>
</dbReference>
<dbReference type="PANTHER" id="PTHR11249:SF2">
    <property type="entry name" value="GLIA MATURATION FACTOR"/>
    <property type="match status" value="1"/>
</dbReference>
<evidence type="ECO:0000259" key="2">
    <source>
        <dbReference type="PROSITE" id="PS51263"/>
    </source>
</evidence>
<dbReference type="SMART" id="SM00102">
    <property type="entry name" value="ADF"/>
    <property type="match status" value="1"/>
</dbReference>
<organism evidence="3 4">
    <name type="scientific">Streblomastix strix</name>
    <dbReference type="NCBI Taxonomy" id="222440"/>
    <lineage>
        <taxon>Eukaryota</taxon>
        <taxon>Metamonada</taxon>
        <taxon>Preaxostyla</taxon>
        <taxon>Oxymonadida</taxon>
        <taxon>Streblomastigidae</taxon>
        <taxon>Streblomastix</taxon>
    </lineage>
</organism>
<evidence type="ECO:0000313" key="4">
    <source>
        <dbReference type="Proteomes" id="UP000324800"/>
    </source>
</evidence>
<dbReference type="AlphaFoldDB" id="A0A5J4WL98"/>
<dbReference type="GO" id="GO:0003779">
    <property type="term" value="F:actin binding"/>
    <property type="evidence" value="ECO:0007669"/>
    <property type="project" value="InterPro"/>
</dbReference>
<gene>
    <name evidence="3" type="ORF">EZS28_009072</name>
</gene>
<comment type="caution">
    <text evidence="3">The sequence shown here is derived from an EMBL/GenBank/DDBJ whole genome shotgun (WGS) entry which is preliminary data.</text>
</comment>
<dbReference type="GO" id="GO:0071846">
    <property type="term" value="P:actin filament debranching"/>
    <property type="evidence" value="ECO:0007669"/>
    <property type="project" value="InterPro"/>
</dbReference>
<dbReference type="EMBL" id="SNRW01001694">
    <property type="protein sequence ID" value="KAA6395406.1"/>
    <property type="molecule type" value="Genomic_DNA"/>
</dbReference>
<protein>
    <recommendedName>
        <fullName evidence="2">ADF-H domain-containing protein</fullName>
    </recommendedName>
</protein>
<reference evidence="3 4" key="1">
    <citation type="submission" date="2019-03" db="EMBL/GenBank/DDBJ databases">
        <title>Single cell metagenomics reveals metabolic interactions within the superorganism composed of flagellate Streblomastix strix and complex community of Bacteroidetes bacteria on its surface.</title>
        <authorList>
            <person name="Treitli S.C."/>
            <person name="Kolisko M."/>
            <person name="Husnik F."/>
            <person name="Keeling P."/>
            <person name="Hampl V."/>
        </authorList>
    </citation>
    <scope>NUCLEOTIDE SEQUENCE [LARGE SCALE GENOMIC DNA]</scope>
    <source>
        <strain evidence="3">ST1C</strain>
    </source>
</reference>